<dbReference type="EMBL" id="GL732524">
    <property type="protein sequence ID" value="EFX89296.1"/>
    <property type="molecule type" value="Genomic_DNA"/>
</dbReference>
<evidence type="ECO:0000313" key="3">
    <source>
        <dbReference type="Proteomes" id="UP000000305"/>
    </source>
</evidence>
<dbReference type="KEGG" id="dpx:DAPPUDRAFT_94782"/>
<dbReference type="Proteomes" id="UP000000305">
    <property type="component" value="Unassembled WGS sequence"/>
</dbReference>
<accession>E9FT22</accession>
<reference evidence="2 3" key="1">
    <citation type="journal article" date="2011" name="Science">
        <title>The ecoresponsive genome of Daphnia pulex.</title>
        <authorList>
            <person name="Colbourne J.K."/>
            <person name="Pfrender M.E."/>
            <person name="Gilbert D."/>
            <person name="Thomas W.K."/>
            <person name="Tucker A."/>
            <person name="Oakley T.H."/>
            <person name="Tokishita S."/>
            <person name="Aerts A."/>
            <person name="Arnold G.J."/>
            <person name="Basu M.K."/>
            <person name="Bauer D.J."/>
            <person name="Caceres C.E."/>
            <person name="Carmel L."/>
            <person name="Casola C."/>
            <person name="Choi J.H."/>
            <person name="Detter J.C."/>
            <person name="Dong Q."/>
            <person name="Dusheyko S."/>
            <person name="Eads B.D."/>
            <person name="Frohlich T."/>
            <person name="Geiler-Samerotte K.A."/>
            <person name="Gerlach D."/>
            <person name="Hatcher P."/>
            <person name="Jogdeo S."/>
            <person name="Krijgsveld J."/>
            <person name="Kriventseva E.V."/>
            <person name="Kultz D."/>
            <person name="Laforsch C."/>
            <person name="Lindquist E."/>
            <person name="Lopez J."/>
            <person name="Manak J.R."/>
            <person name="Muller J."/>
            <person name="Pangilinan J."/>
            <person name="Patwardhan R.P."/>
            <person name="Pitluck S."/>
            <person name="Pritham E.J."/>
            <person name="Rechtsteiner A."/>
            <person name="Rho M."/>
            <person name="Rogozin I.B."/>
            <person name="Sakarya O."/>
            <person name="Salamov A."/>
            <person name="Schaack S."/>
            <person name="Shapiro H."/>
            <person name="Shiga Y."/>
            <person name="Skalitzky C."/>
            <person name="Smith Z."/>
            <person name="Souvorov A."/>
            <person name="Sung W."/>
            <person name="Tang Z."/>
            <person name="Tsuchiya D."/>
            <person name="Tu H."/>
            <person name="Vos H."/>
            <person name="Wang M."/>
            <person name="Wolf Y.I."/>
            <person name="Yamagata H."/>
            <person name="Yamada T."/>
            <person name="Ye Y."/>
            <person name="Shaw J.R."/>
            <person name="Andrews J."/>
            <person name="Crease T.J."/>
            <person name="Tang H."/>
            <person name="Lucas S.M."/>
            <person name="Robertson H.M."/>
            <person name="Bork P."/>
            <person name="Koonin E.V."/>
            <person name="Zdobnov E.M."/>
            <person name="Grigoriev I.V."/>
            <person name="Lynch M."/>
            <person name="Boore J.L."/>
        </authorList>
    </citation>
    <scope>NUCLEOTIDE SEQUENCE [LARGE SCALE GENOMIC DNA]</scope>
</reference>
<organism evidence="2 3">
    <name type="scientific">Daphnia pulex</name>
    <name type="common">Water flea</name>
    <dbReference type="NCBI Taxonomy" id="6669"/>
    <lineage>
        <taxon>Eukaryota</taxon>
        <taxon>Metazoa</taxon>
        <taxon>Ecdysozoa</taxon>
        <taxon>Arthropoda</taxon>
        <taxon>Crustacea</taxon>
        <taxon>Branchiopoda</taxon>
        <taxon>Diplostraca</taxon>
        <taxon>Cladocera</taxon>
        <taxon>Anomopoda</taxon>
        <taxon>Daphniidae</taxon>
        <taxon>Daphnia</taxon>
    </lineage>
</organism>
<feature type="compositionally biased region" description="Acidic residues" evidence="1">
    <location>
        <begin position="158"/>
        <end position="180"/>
    </location>
</feature>
<name>E9FT22_DAPPU</name>
<feature type="compositionally biased region" description="Basic residues" evidence="1">
    <location>
        <begin position="135"/>
        <end position="152"/>
    </location>
</feature>
<gene>
    <name evidence="2" type="ORF">DAPPUDRAFT_94782</name>
</gene>
<dbReference type="AlphaFoldDB" id="E9FT22"/>
<evidence type="ECO:0000313" key="2">
    <source>
        <dbReference type="EMBL" id="EFX89296.1"/>
    </source>
</evidence>
<proteinExistence type="predicted"/>
<feature type="region of interest" description="Disordered" evidence="1">
    <location>
        <begin position="1"/>
        <end position="84"/>
    </location>
</feature>
<dbReference type="InParanoid" id="E9FT22"/>
<keyword evidence="3" id="KW-1185">Reference proteome</keyword>
<feature type="compositionally biased region" description="Basic and acidic residues" evidence="1">
    <location>
        <begin position="39"/>
        <end position="48"/>
    </location>
</feature>
<evidence type="ECO:0000256" key="1">
    <source>
        <dbReference type="SAM" id="MobiDB-lite"/>
    </source>
</evidence>
<feature type="compositionally biased region" description="Acidic residues" evidence="1">
    <location>
        <begin position="197"/>
        <end position="219"/>
    </location>
</feature>
<sequence>MRNTSLLAAPAEPVIENDLPLDLSCNSRRRSEDEEDDGEFRAETDRRSSVNGRMMENVKETDMRSAGLSIGGPPSPPRSPTSDFRALSDLGYVAYHRQLMAMERQRQWLLEQHAAEGSAAQQDGEDENAKDRDRSRRHYRIHRFQRHQRRNKTKDNEGGEEEDDDDQNGGDEPQPLDDDLLIMRRQQRRSRRSLLGYDDDEDDEEDEEECLGSDAEGDSDDSHQNPMDLGLANPKAYKKSLMKRYRKLTLQQKMPPTEIKCFFFWVTSCTFPSWDPFSFFFSEGEENIF</sequence>
<feature type="region of interest" description="Disordered" evidence="1">
    <location>
        <begin position="112"/>
        <end position="234"/>
    </location>
</feature>
<dbReference type="HOGENOM" id="CLU_963977_0_0_1"/>
<protein>
    <submittedName>
        <fullName evidence="2">Uncharacterized protein</fullName>
    </submittedName>
</protein>